<accession>A0A2X3K742</accession>
<dbReference type="EMBL" id="LS483254">
    <property type="protein sequence ID" value="SQD93047.1"/>
    <property type="molecule type" value="Genomic_DNA"/>
</dbReference>
<feature type="transmembrane region" description="Helical" evidence="1">
    <location>
        <begin position="35"/>
        <end position="54"/>
    </location>
</feature>
<evidence type="ECO:0000256" key="2">
    <source>
        <dbReference type="SAM" id="SignalP"/>
    </source>
</evidence>
<organism evidence="3 4">
    <name type="scientific">Candidatus Bipolaricaulis anaerobius</name>
    <dbReference type="NCBI Taxonomy" id="2026885"/>
    <lineage>
        <taxon>Bacteria</taxon>
        <taxon>Candidatus Bipolaricaulota</taxon>
        <taxon>Candidatus Bipolaricaulia</taxon>
        <taxon>Candidatus Bipolaricaulales</taxon>
        <taxon>Candidatus Bipolaricaulaceae</taxon>
        <taxon>Candidatus Bipolaricaulis</taxon>
    </lineage>
</organism>
<keyword evidence="1" id="KW-1133">Transmembrane helix</keyword>
<reference evidence="4" key="1">
    <citation type="submission" date="2018-05" db="EMBL/GenBank/DDBJ databases">
        <authorList>
            <person name="Hao L."/>
        </authorList>
    </citation>
    <scope>NUCLEOTIDE SEQUENCE [LARGE SCALE GENOMIC DNA]</scope>
</reference>
<evidence type="ECO:0000313" key="3">
    <source>
        <dbReference type="EMBL" id="SQD93047.1"/>
    </source>
</evidence>
<dbReference type="Proteomes" id="UP000249818">
    <property type="component" value="Chromosome BARAN1"/>
</dbReference>
<feature type="transmembrane region" description="Helical" evidence="1">
    <location>
        <begin position="98"/>
        <end position="119"/>
    </location>
</feature>
<protein>
    <submittedName>
        <fullName evidence="3">Uncharacterized protein</fullName>
    </submittedName>
</protein>
<feature type="chain" id="PRO_5016154606" evidence="2">
    <location>
        <begin position="20"/>
        <end position="160"/>
    </location>
</feature>
<keyword evidence="4" id="KW-1185">Reference proteome</keyword>
<dbReference type="AlphaFoldDB" id="A0A2X3K742"/>
<feature type="transmembrane region" description="Helical" evidence="1">
    <location>
        <begin position="66"/>
        <end position="92"/>
    </location>
</feature>
<name>A0A2X3K742_9BACT</name>
<dbReference type="KEGG" id="bana:BARAN1_1023"/>
<feature type="signal peptide" evidence="2">
    <location>
        <begin position="1"/>
        <end position="19"/>
    </location>
</feature>
<sequence>MKRVLVLGLVLLVGGSAWAAQPEDAILPEFLVGTLGGYAGAVIGAQTLAWVFAAGATGWDALARTIFGAFLGFAGGTIVGSGVGVIVAGSALGVEGDVGLCFLGAAGGTGAAFGIGFAFDISETAIPFAPPLAAALATAGFNVGALAGGPPTMGGDVGAR</sequence>
<proteinExistence type="predicted"/>
<dbReference type="RefSeq" id="WP_157959489.1">
    <property type="nucleotide sequence ID" value="NZ_LS483254.1"/>
</dbReference>
<evidence type="ECO:0000313" key="4">
    <source>
        <dbReference type="Proteomes" id="UP000249818"/>
    </source>
</evidence>
<gene>
    <name evidence="3" type="ORF">BARAN1_1023</name>
</gene>
<keyword evidence="1" id="KW-0812">Transmembrane</keyword>
<evidence type="ECO:0000256" key="1">
    <source>
        <dbReference type="SAM" id="Phobius"/>
    </source>
</evidence>
<keyword evidence="2" id="KW-0732">Signal</keyword>
<keyword evidence="1" id="KW-0472">Membrane</keyword>